<evidence type="ECO:0000313" key="3">
    <source>
        <dbReference type="Proteomes" id="UP000831290"/>
    </source>
</evidence>
<gene>
    <name evidence="2" type="ORF">MQE35_12715</name>
</gene>
<evidence type="ECO:0000259" key="1">
    <source>
        <dbReference type="Pfam" id="PF18925"/>
    </source>
</evidence>
<name>A0A9E6ZL43_9FLAO</name>
<keyword evidence="3" id="KW-1185">Reference proteome</keyword>
<dbReference type="KEGG" id="fbm:MQE35_12715"/>
<protein>
    <submittedName>
        <fullName evidence="2">DUF5675 family protein</fullName>
    </submittedName>
</protein>
<evidence type="ECO:0000313" key="2">
    <source>
        <dbReference type="EMBL" id="UOB16594.1"/>
    </source>
</evidence>
<reference evidence="2" key="1">
    <citation type="submission" date="2022-03" db="EMBL/GenBank/DDBJ databases">
        <title>Description of Abyssus ytuae gen. nov., sp. nov., a novel member of the family Flavobacteriaceae isolated from the sediment of Mariana Trench.</title>
        <authorList>
            <person name="Zhang J."/>
            <person name="Xu X."/>
        </authorList>
    </citation>
    <scope>NUCLEOTIDE SEQUENCE</scope>
    <source>
        <strain evidence="2">MT3330</strain>
    </source>
</reference>
<dbReference type="InterPro" id="IPR043732">
    <property type="entry name" value="DUF5675"/>
</dbReference>
<proteinExistence type="predicted"/>
<organism evidence="2 3">
    <name type="scientific">Abyssalbus ytuae</name>
    <dbReference type="NCBI Taxonomy" id="2926907"/>
    <lineage>
        <taxon>Bacteria</taxon>
        <taxon>Pseudomonadati</taxon>
        <taxon>Bacteroidota</taxon>
        <taxon>Flavobacteriia</taxon>
        <taxon>Flavobacteriales</taxon>
        <taxon>Flavobacteriaceae</taxon>
        <taxon>Abyssalbus</taxon>
    </lineage>
</organism>
<dbReference type="Proteomes" id="UP000831290">
    <property type="component" value="Chromosome"/>
</dbReference>
<dbReference type="EMBL" id="CP094358">
    <property type="protein sequence ID" value="UOB16594.1"/>
    <property type="molecule type" value="Genomic_DNA"/>
</dbReference>
<dbReference type="Pfam" id="PF18925">
    <property type="entry name" value="DUF5675"/>
    <property type="match status" value="1"/>
</dbReference>
<dbReference type="RefSeq" id="WP_255841809.1">
    <property type="nucleotide sequence ID" value="NZ_CP094358.1"/>
</dbReference>
<dbReference type="AlphaFoldDB" id="A0A9E6ZL43"/>
<accession>A0A9E6ZL43</accession>
<feature type="domain" description="DUF5675" evidence="1">
    <location>
        <begin position="30"/>
        <end position="128"/>
    </location>
</feature>
<sequence length="146" mass="16755">MKTVVIARDDINNTHSLGICHIYDEENKLVFVSHSLERGWRDNKNKVSCIPAGNYDLKVEYSPKFGRELWEIYGVKNRRECKFHAANYWFQLNGCIALGKARADINGDGELDIIDSIKTMDEFHNIMAGDKQAKLIVLNIDVLLNR</sequence>